<proteinExistence type="predicted"/>
<dbReference type="EMBL" id="GBRH01246259">
    <property type="protein sequence ID" value="JAD51636.1"/>
    <property type="molecule type" value="Transcribed_RNA"/>
</dbReference>
<protein>
    <submittedName>
        <fullName evidence="1">Uncharacterized protein</fullName>
    </submittedName>
</protein>
<accession>A0A0A9AKI3</accession>
<sequence length="131" mass="14864">MHRWHVNPNHSTHARTLLFSSPNICKPHYYFARRPQKPLIWAAISPEFTSCGVCFWLPSRPRTLRLLSSQSFCARSVSALAFVPAPSTGAYRPVSPSVLCTFRPRRSLPILIRLSMFSFFASIMDPALSSR</sequence>
<reference evidence="1" key="2">
    <citation type="journal article" date="2015" name="Data Brief">
        <title>Shoot transcriptome of the giant reed, Arundo donax.</title>
        <authorList>
            <person name="Barrero R.A."/>
            <person name="Guerrero F.D."/>
            <person name="Moolhuijzen P."/>
            <person name="Goolsby J.A."/>
            <person name="Tidwell J."/>
            <person name="Bellgard S.E."/>
            <person name="Bellgard M.I."/>
        </authorList>
    </citation>
    <scope>NUCLEOTIDE SEQUENCE</scope>
    <source>
        <tissue evidence="1">Shoot tissue taken approximately 20 cm above the soil surface</tissue>
    </source>
</reference>
<evidence type="ECO:0000313" key="1">
    <source>
        <dbReference type="EMBL" id="JAD51636.1"/>
    </source>
</evidence>
<dbReference type="AlphaFoldDB" id="A0A0A9AKI3"/>
<reference evidence="1" key="1">
    <citation type="submission" date="2014-09" db="EMBL/GenBank/DDBJ databases">
        <authorList>
            <person name="Magalhaes I.L.F."/>
            <person name="Oliveira U."/>
            <person name="Santos F.R."/>
            <person name="Vidigal T.H.D.A."/>
            <person name="Brescovit A.D."/>
            <person name="Santos A.J."/>
        </authorList>
    </citation>
    <scope>NUCLEOTIDE SEQUENCE</scope>
    <source>
        <tissue evidence="1">Shoot tissue taken approximately 20 cm above the soil surface</tissue>
    </source>
</reference>
<organism evidence="1">
    <name type="scientific">Arundo donax</name>
    <name type="common">Giant reed</name>
    <name type="synonym">Donax arundinaceus</name>
    <dbReference type="NCBI Taxonomy" id="35708"/>
    <lineage>
        <taxon>Eukaryota</taxon>
        <taxon>Viridiplantae</taxon>
        <taxon>Streptophyta</taxon>
        <taxon>Embryophyta</taxon>
        <taxon>Tracheophyta</taxon>
        <taxon>Spermatophyta</taxon>
        <taxon>Magnoliopsida</taxon>
        <taxon>Liliopsida</taxon>
        <taxon>Poales</taxon>
        <taxon>Poaceae</taxon>
        <taxon>PACMAD clade</taxon>
        <taxon>Arundinoideae</taxon>
        <taxon>Arundineae</taxon>
        <taxon>Arundo</taxon>
    </lineage>
</organism>
<name>A0A0A9AKI3_ARUDO</name>